<feature type="domain" description="DUF1995" evidence="1">
    <location>
        <begin position="106"/>
        <end position="323"/>
    </location>
</feature>
<evidence type="ECO:0000313" key="3">
    <source>
        <dbReference type="Proteomes" id="UP000822688"/>
    </source>
</evidence>
<comment type="caution">
    <text evidence="2">The sequence shown here is derived from an EMBL/GenBank/DDBJ whole genome shotgun (WGS) entry which is preliminary data.</text>
</comment>
<dbReference type="InterPro" id="IPR053021">
    <property type="entry name" value="Chloroplast_ADK"/>
</dbReference>
<evidence type="ECO:0000313" key="2">
    <source>
        <dbReference type="EMBL" id="KAG0586968.1"/>
    </source>
</evidence>
<reference evidence="2" key="1">
    <citation type="submission" date="2020-06" db="EMBL/GenBank/DDBJ databases">
        <title>WGS assembly of Ceratodon purpureus strain R40.</title>
        <authorList>
            <person name="Carey S.B."/>
            <person name="Jenkins J."/>
            <person name="Shu S."/>
            <person name="Lovell J.T."/>
            <person name="Sreedasyam A."/>
            <person name="Maumus F."/>
            <person name="Tiley G.P."/>
            <person name="Fernandez-Pozo N."/>
            <person name="Barry K."/>
            <person name="Chen C."/>
            <person name="Wang M."/>
            <person name="Lipzen A."/>
            <person name="Daum C."/>
            <person name="Saski C.A."/>
            <person name="Payton A.C."/>
            <person name="Mcbreen J.C."/>
            <person name="Conrad R.E."/>
            <person name="Kollar L.M."/>
            <person name="Olsson S."/>
            <person name="Huttunen S."/>
            <person name="Landis J.B."/>
            <person name="Wickett N.J."/>
            <person name="Johnson M.G."/>
            <person name="Rensing S.A."/>
            <person name="Grimwood J."/>
            <person name="Schmutz J."/>
            <person name="Mcdaniel S.F."/>
        </authorList>
    </citation>
    <scope>NUCLEOTIDE SEQUENCE</scope>
    <source>
        <strain evidence="2">R40</strain>
    </source>
</reference>
<organism evidence="2 3">
    <name type="scientific">Ceratodon purpureus</name>
    <name type="common">Fire moss</name>
    <name type="synonym">Dicranum purpureum</name>
    <dbReference type="NCBI Taxonomy" id="3225"/>
    <lineage>
        <taxon>Eukaryota</taxon>
        <taxon>Viridiplantae</taxon>
        <taxon>Streptophyta</taxon>
        <taxon>Embryophyta</taxon>
        <taxon>Bryophyta</taxon>
        <taxon>Bryophytina</taxon>
        <taxon>Bryopsida</taxon>
        <taxon>Dicranidae</taxon>
        <taxon>Pseudoditrichales</taxon>
        <taxon>Ditrichaceae</taxon>
        <taxon>Ceratodon</taxon>
    </lineage>
</organism>
<dbReference type="PANTHER" id="PTHR35509">
    <property type="entry name" value="DOMAIN PROTEIN, PUTATIVE (DUF1995)-RELATED"/>
    <property type="match status" value="1"/>
</dbReference>
<proteinExistence type="predicted"/>
<dbReference type="PANTHER" id="PTHR35509:SF1">
    <property type="entry name" value="DOMAIN PROTEIN, PUTATIVE (DUF1995)-RELATED"/>
    <property type="match status" value="1"/>
</dbReference>
<dbReference type="EMBL" id="CM026422">
    <property type="protein sequence ID" value="KAG0586968.1"/>
    <property type="molecule type" value="Genomic_DNA"/>
</dbReference>
<keyword evidence="3" id="KW-1185">Reference proteome</keyword>
<dbReference type="Pfam" id="PF09353">
    <property type="entry name" value="DUF1995"/>
    <property type="match status" value="1"/>
</dbReference>
<accession>A0A8T0IWA6</accession>
<dbReference type="AlphaFoldDB" id="A0A8T0IWA6"/>
<dbReference type="Proteomes" id="UP000822688">
    <property type="component" value="Chromosome 2"/>
</dbReference>
<name>A0A8T0IWA6_CERPU</name>
<protein>
    <recommendedName>
        <fullName evidence="1">DUF1995 domain-containing protein</fullName>
    </recommendedName>
</protein>
<dbReference type="InterPro" id="IPR018962">
    <property type="entry name" value="DUF1995"/>
</dbReference>
<sequence>MAMATTMTMTTGSMALHHAALANPLFCASPALPPLRLAAGTPGAASTAVLRGEPLALRREARGAGFRRFAKFRQFSQDGTDETAVEEGGVEDAAAEEEDDAEQILPQNLETAMIHAGEAAGLYINSGGTRVIAELLVPELENLNEDGAQQRVWDLSRLFLDTLQETLGDQRVKAIFPDAGVAAFVKYQWKDVPYVFGSLNDRRPVSNEDEVVVLLTPDHQGLPDVERINTTLAGDDDTPARPMVMLNPRLVSGDVGIGLNVRRMRERLLSKFTTVYSVRPLQDATIFRQYPGLWQIFVDDRNQPGRLILAKEQPSRPTLDDIDVRILSKPVNTGLSSIFNLCDILLLYFLIFHSAHQTGWLQKTLAIFTFSSHLS</sequence>
<gene>
    <name evidence="2" type="ORF">KC19_2G131400</name>
</gene>
<evidence type="ECO:0000259" key="1">
    <source>
        <dbReference type="Pfam" id="PF09353"/>
    </source>
</evidence>